<dbReference type="EMBL" id="WHPD01002830">
    <property type="protein sequence ID" value="MPV89613.1"/>
    <property type="molecule type" value="Genomic_DNA"/>
</dbReference>
<keyword evidence="4" id="KW-1185">Reference proteome</keyword>
<accession>A0A7J9UZ58</accession>
<evidence type="ECO:0000259" key="2">
    <source>
        <dbReference type="PROSITE" id="PS50263"/>
    </source>
</evidence>
<proteinExistence type="predicted"/>
<evidence type="ECO:0000313" key="4">
    <source>
        <dbReference type="Proteomes" id="UP000429644"/>
    </source>
</evidence>
<dbReference type="PANTHER" id="PTHR43674">
    <property type="entry name" value="NITRILASE C965.09-RELATED"/>
    <property type="match status" value="1"/>
</dbReference>
<evidence type="ECO:0000256" key="1">
    <source>
        <dbReference type="ARBA" id="ARBA00022801"/>
    </source>
</evidence>
<gene>
    <name evidence="3" type="ORF">GB882_13120</name>
</gene>
<sequence>YDVEFPEWVRQVALQGADLLAVPVNWPLYPRPDAERPGEVVKVQAAASTNRMAIACADRDGEERGQRWLGGSVIVDADGFPVTALALGLETLVVGTVDLASSRDKAISER</sequence>
<feature type="non-terminal residue" evidence="3">
    <location>
        <position position="110"/>
    </location>
</feature>
<feature type="domain" description="CN hydrolase" evidence="2">
    <location>
        <begin position="1"/>
        <end position="99"/>
    </location>
</feature>
<dbReference type="Proteomes" id="UP000429644">
    <property type="component" value="Unassembled WGS sequence"/>
</dbReference>
<dbReference type="PANTHER" id="PTHR43674:SF2">
    <property type="entry name" value="BETA-UREIDOPROPIONASE"/>
    <property type="match status" value="1"/>
</dbReference>
<dbReference type="InterPro" id="IPR003010">
    <property type="entry name" value="C-N_Hydrolase"/>
</dbReference>
<keyword evidence="1 3" id="KW-0378">Hydrolase</keyword>
<dbReference type="GO" id="GO:0050126">
    <property type="term" value="F:N-carbamoylputrescine amidase activity"/>
    <property type="evidence" value="ECO:0007669"/>
    <property type="project" value="TreeGrafter"/>
</dbReference>
<comment type="caution">
    <text evidence="3">The sequence shown here is derived from an EMBL/GenBank/DDBJ whole genome shotgun (WGS) entry which is preliminary data.</text>
</comment>
<dbReference type="AlphaFoldDB" id="A0A7J9UZ58"/>
<feature type="non-terminal residue" evidence="3">
    <location>
        <position position="1"/>
    </location>
</feature>
<dbReference type="SUPFAM" id="SSF56317">
    <property type="entry name" value="Carbon-nitrogen hydrolase"/>
    <property type="match status" value="1"/>
</dbReference>
<dbReference type="GO" id="GO:0033388">
    <property type="term" value="P:putrescine biosynthetic process from arginine"/>
    <property type="evidence" value="ECO:0007669"/>
    <property type="project" value="TreeGrafter"/>
</dbReference>
<protein>
    <submittedName>
        <fullName evidence="3">Carbon-nitrogen hydrolase</fullName>
    </submittedName>
</protein>
<reference evidence="3 4" key="1">
    <citation type="submission" date="2019-10" db="EMBL/GenBank/DDBJ databases">
        <title>Georgenia wutianyii sp. nov. and Georgenia yuyongxinii sp. nov. isolated from plateau pika (Ochotona curzoniae) in the Qinghai-Tibet plateau of China.</title>
        <authorList>
            <person name="Tian Z."/>
        </authorList>
    </citation>
    <scope>NUCLEOTIDE SEQUENCE [LARGE SCALE GENOMIC DNA]</scope>
    <source>
        <strain evidence="3 4">JCM 15130</strain>
    </source>
</reference>
<organism evidence="3 4">
    <name type="scientific">Georgenia ruanii</name>
    <dbReference type="NCBI Taxonomy" id="348442"/>
    <lineage>
        <taxon>Bacteria</taxon>
        <taxon>Bacillati</taxon>
        <taxon>Actinomycetota</taxon>
        <taxon>Actinomycetes</taxon>
        <taxon>Micrococcales</taxon>
        <taxon>Bogoriellaceae</taxon>
        <taxon>Georgenia</taxon>
    </lineage>
</organism>
<name>A0A7J9UZ58_9MICO</name>
<dbReference type="Pfam" id="PF00795">
    <property type="entry name" value="CN_hydrolase"/>
    <property type="match status" value="1"/>
</dbReference>
<dbReference type="PROSITE" id="PS50263">
    <property type="entry name" value="CN_HYDROLASE"/>
    <property type="match status" value="1"/>
</dbReference>
<dbReference type="InterPro" id="IPR050345">
    <property type="entry name" value="Aliph_Amidase/BUP"/>
</dbReference>
<dbReference type="InterPro" id="IPR036526">
    <property type="entry name" value="C-N_Hydrolase_sf"/>
</dbReference>
<evidence type="ECO:0000313" key="3">
    <source>
        <dbReference type="EMBL" id="MPV89613.1"/>
    </source>
</evidence>
<dbReference type="Gene3D" id="3.60.110.10">
    <property type="entry name" value="Carbon-nitrogen hydrolase"/>
    <property type="match status" value="1"/>
</dbReference>